<accession>A0ACB8ZRH4</accession>
<protein>
    <submittedName>
        <fullName evidence="1">Uncharacterized protein</fullName>
    </submittedName>
</protein>
<comment type="caution">
    <text evidence="1">The sequence shown here is derived from an EMBL/GenBank/DDBJ whole genome shotgun (WGS) entry which is preliminary data.</text>
</comment>
<keyword evidence="2" id="KW-1185">Reference proteome</keyword>
<reference evidence="2" key="1">
    <citation type="journal article" date="2022" name="Mol. Ecol. Resour.">
        <title>The genomes of chicory, endive, great burdock and yacon provide insights into Asteraceae palaeo-polyploidization history and plant inulin production.</title>
        <authorList>
            <person name="Fan W."/>
            <person name="Wang S."/>
            <person name="Wang H."/>
            <person name="Wang A."/>
            <person name="Jiang F."/>
            <person name="Liu H."/>
            <person name="Zhao H."/>
            <person name="Xu D."/>
            <person name="Zhang Y."/>
        </authorList>
    </citation>
    <scope>NUCLEOTIDE SEQUENCE [LARGE SCALE GENOMIC DNA]</scope>
    <source>
        <strain evidence="2">cv. Punajuju</strain>
    </source>
</reference>
<reference evidence="1 2" key="2">
    <citation type="journal article" date="2022" name="Mol. Ecol. Resour.">
        <title>The genomes of chicory, endive, great burdock and yacon provide insights into Asteraceae paleo-polyploidization history and plant inulin production.</title>
        <authorList>
            <person name="Fan W."/>
            <person name="Wang S."/>
            <person name="Wang H."/>
            <person name="Wang A."/>
            <person name="Jiang F."/>
            <person name="Liu H."/>
            <person name="Zhao H."/>
            <person name="Xu D."/>
            <person name="Zhang Y."/>
        </authorList>
    </citation>
    <scope>NUCLEOTIDE SEQUENCE [LARGE SCALE GENOMIC DNA]</scope>
    <source>
        <strain evidence="2">cv. Punajuju</strain>
        <tissue evidence="1">Leaves</tissue>
    </source>
</reference>
<evidence type="ECO:0000313" key="2">
    <source>
        <dbReference type="Proteomes" id="UP001055811"/>
    </source>
</evidence>
<name>A0ACB8ZRH4_CICIN</name>
<proteinExistence type="predicted"/>
<dbReference type="Proteomes" id="UP001055811">
    <property type="component" value="Linkage Group LG08"/>
</dbReference>
<organism evidence="1 2">
    <name type="scientific">Cichorium intybus</name>
    <name type="common">Chicory</name>
    <dbReference type="NCBI Taxonomy" id="13427"/>
    <lineage>
        <taxon>Eukaryota</taxon>
        <taxon>Viridiplantae</taxon>
        <taxon>Streptophyta</taxon>
        <taxon>Embryophyta</taxon>
        <taxon>Tracheophyta</taxon>
        <taxon>Spermatophyta</taxon>
        <taxon>Magnoliopsida</taxon>
        <taxon>eudicotyledons</taxon>
        <taxon>Gunneridae</taxon>
        <taxon>Pentapetalae</taxon>
        <taxon>asterids</taxon>
        <taxon>campanulids</taxon>
        <taxon>Asterales</taxon>
        <taxon>Asteraceae</taxon>
        <taxon>Cichorioideae</taxon>
        <taxon>Cichorieae</taxon>
        <taxon>Cichoriinae</taxon>
        <taxon>Cichorium</taxon>
    </lineage>
</organism>
<gene>
    <name evidence="1" type="ORF">L2E82_44887</name>
</gene>
<evidence type="ECO:0000313" key="1">
    <source>
        <dbReference type="EMBL" id="KAI3700265.1"/>
    </source>
</evidence>
<dbReference type="EMBL" id="CM042016">
    <property type="protein sequence ID" value="KAI3700265.1"/>
    <property type="molecule type" value="Genomic_DNA"/>
</dbReference>
<sequence>MIFFSVPLSILRPKRSFRRNPFFYQFISLSSSSSVQSLDMSEENNLHCPDYAELRSNMQNLAKSGAITKALQAFLLMRTAAPGKPTVYDYNSLINCYLKSEYACLHDLSTLYSEMKTLGLYPNASTFNTFLKGLNLLGASKSALWVTIEMCNHAFTPSFTSLSSLLKKCSDSMDLKAAISVLELMIGLNYIPTEPQVISLINRLTKHGMTNKACYVFFKLLDKGYFPTPYIYNPIIWSLCKSNEINLALAFFCSLKKKGLVHNVCSYTALVHGFCEKGLFKEALICLNNICYPNVRTYTIIIKCFCDNGRIQEALSLLTQMEKRGLDPDIVTYNIILRALSNQNMVHEIFDLFQKDLSPDRYTATALSGLLKKGNLGIAHSLLRDIEKSGSDMDVAVYNVYFYRRFKSKDPFSLMNYMKKKGIEPNNITYNTILKGYCERKTMDKTLEFFRTTEWPEKGPDLVSFNTILSAACKKRDSEMVERVLDLMEHEGVKLNVVGCTCLMQYFYNVRKLKDCLDVFEHMMSHGPRPSMVTINSLMIGLCKNRELEAAYRFFCNLKSYGFSPDSKTYKILEGYDDLVAKLQRESFES</sequence>